<evidence type="ECO:0000259" key="3">
    <source>
        <dbReference type="Pfam" id="PF10531"/>
    </source>
</evidence>
<dbReference type="InterPro" id="IPR019554">
    <property type="entry name" value="Soluble_ligand-bd"/>
</dbReference>
<dbReference type="InterPro" id="IPR049712">
    <property type="entry name" value="Poly_export"/>
</dbReference>
<dbReference type="InterPro" id="IPR003715">
    <property type="entry name" value="Poly_export_N"/>
</dbReference>
<dbReference type="Gene3D" id="3.30.1950.10">
    <property type="entry name" value="wza like domain"/>
    <property type="match status" value="1"/>
</dbReference>
<proteinExistence type="predicted"/>
<evidence type="ECO:0000313" key="5">
    <source>
        <dbReference type="Proteomes" id="UP001556118"/>
    </source>
</evidence>
<protein>
    <submittedName>
        <fullName evidence="4">Polysaccharide biosynthesis/export family protein</fullName>
    </submittedName>
</protein>
<dbReference type="RefSeq" id="WP_367770255.1">
    <property type="nucleotide sequence ID" value="NZ_JBFNXR010000019.1"/>
</dbReference>
<dbReference type="PANTHER" id="PTHR33619">
    <property type="entry name" value="POLYSACCHARIDE EXPORT PROTEIN GFCE-RELATED"/>
    <property type="match status" value="1"/>
</dbReference>
<dbReference type="PROSITE" id="PS51257">
    <property type="entry name" value="PROKAR_LIPOPROTEIN"/>
    <property type="match status" value="1"/>
</dbReference>
<dbReference type="Gene3D" id="3.10.560.10">
    <property type="entry name" value="Outer membrane lipoprotein wza domain like"/>
    <property type="match status" value="1"/>
</dbReference>
<keyword evidence="1" id="KW-0732">Signal</keyword>
<evidence type="ECO:0000256" key="1">
    <source>
        <dbReference type="ARBA" id="ARBA00022729"/>
    </source>
</evidence>
<reference evidence="4 5" key="1">
    <citation type="submission" date="2024-06" db="EMBL/GenBank/DDBJ databases">
        <title>Novosphingobium rhizovicinus M1R2S20.</title>
        <authorList>
            <person name="Sun J.-Q."/>
        </authorList>
    </citation>
    <scope>NUCLEOTIDE SEQUENCE [LARGE SCALE GENOMIC DNA]</scope>
    <source>
        <strain evidence="4 5">M1R2S20</strain>
    </source>
</reference>
<sequence length="230" mass="24403">MKRPGAATIMCLLMATGCAPSLRGPNVLTGSDAYSLVPATDPQNAVATDYVIGAQDSINVEVLYEPDISRNDVAAGADGTVALPLIGQVRAAGLTAAQLSEVLRERYLRYYVDPRVMVSIAQSASHNVNVQGAVQKPGIYPLRGTTTLLDAIALASGEGYTASLSQVVVLRAIEGERHAALFDLNRIRRGEDPDPALQAGDVVVVGSSSIKELRRDILRATPMLNIFTLF</sequence>
<feature type="domain" description="Polysaccharide export protein N-terminal" evidence="2">
    <location>
        <begin position="45"/>
        <end position="120"/>
    </location>
</feature>
<dbReference type="Proteomes" id="UP001556118">
    <property type="component" value="Unassembled WGS sequence"/>
</dbReference>
<dbReference type="EMBL" id="JBFNXR010000019">
    <property type="protein sequence ID" value="MEW9854466.1"/>
    <property type="molecule type" value="Genomic_DNA"/>
</dbReference>
<comment type="caution">
    <text evidence="4">The sequence shown here is derived from an EMBL/GenBank/DDBJ whole genome shotgun (WGS) entry which is preliminary data.</text>
</comment>
<gene>
    <name evidence="4" type="ORF">ABUH87_04615</name>
</gene>
<dbReference type="Pfam" id="PF10531">
    <property type="entry name" value="SLBB"/>
    <property type="match status" value="1"/>
</dbReference>
<accession>A0ABV3R8P3</accession>
<name>A0ABV3R8P3_9SPHN</name>
<evidence type="ECO:0000259" key="2">
    <source>
        <dbReference type="Pfam" id="PF02563"/>
    </source>
</evidence>
<feature type="domain" description="Soluble ligand binding" evidence="3">
    <location>
        <begin position="128"/>
        <end position="175"/>
    </location>
</feature>
<dbReference type="PANTHER" id="PTHR33619:SF3">
    <property type="entry name" value="POLYSACCHARIDE EXPORT PROTEIN GFCE-RELATED"/>
    <property type="match status" value="1"/>
</dbReference>
<dbReference type="Pfam" id="PF02563">
    <property type="entry name" value="Poly_export"/>
    <property type="match status" value="1"/>
</dbReference>
<organism evidence="4 5">
    <name type="scientific">Novosphingobium rhizovicinum</name>
    <dbReference type="NCBI Taxonomy" id="3228928"/>
    <lineage>
        <taxon>Bacteria</taxon>
        <taxon>Pseudomonadati</taxon>
        <taxon>Pseudomonadota</taxon>
        <taxon>Alphaproteobacteria</taxon>
        <taxon>Sphingomonadales</taxon>
        <taxon>Sphingomonadaceae</taxon>
        <taxon>Novosphingobium</taxon>
    </lineage>
</organism>
<evidence type="ECO:0000313" key="4">
    <source>
        <dbReference type="EMBL" id="MEW9854466.1"/>
    </source>
</evidence>
<keyword evidence="5" id="KW-1185">Reference proteome</keyword>